<dbReference type="EMBL" id="JACOIJ010000002">
    <property type="protein sequence ID" value="MBD1428269.1"/>
    <property type="molecule type" value="Genomic_DNA"/>
</dbReference>
<feature type="transmembrane region" description="Helical" evidence="5">
    <location>
        <begin position="489"/>
        <end position="511"/>
    </location>
</feature>
<organism evidence="6 7">
    <name type="scientific">Sphingobacterium litopenaei</name>
    <dbReference type="NCBI Taxonomy" id="2763500"/>
    <lineage>
        <taxon>Bacteria</taxon>
        <taxon>Pseudomonadati</taxon>
        <taxon>Bacteroidota</taxon>
        <taxon>Sphingobacteriia</taxon>
        <taxon>Sphingobacteriales</taxon>
        <taxon>Sphingobacteriaceae</taxon>
        <taxon>Sphingobacterium</taxon>
    </lineage>
</organism>
<feature type="transmembrane region" description="Helical" evidence="5">
    <location>
        <begin position="548"/>
        <end position="573"/>
    </location>
</feature>
<protein>
    <submittedName>
        <fullName evidence="6">Recombinase</fullName>
    </submittedName>
</protein>
<sequence>MTQTKQELIVLFEQSTYKEIDGLDFLIELVNIYRKNRHSLLVEINDLLELLQSTPSYKTILITKIDALNFQTRDFDQIISDVGIINYNDFLYEVKRRLIAKIIPHQAPAESLEFVLNQIFYSRTDSDWIMRIPDEQLIRLFEMVEGKSIYELEQNNHPISEILYGLEVLTQRVSGRAMETEVSKMNPEYRNFDNPFIGLLQEMDAIIQYIRTQNHPYLVSSDINYKQLIVLLSQCEKYIDDAFDNSHKLGISMKVNQSLLRLRQQLARIRETLPYLVLDEPNEGVEQTISLIKKLICINTNKTNVRRLINESTQSIAYEITQHTAQTGEHYITTSKKEYTKMFWSACGGGCIVAILCVIKVLLAKVDTSIFGHAVLYSLNYALGFTAIYLLGCTLATKQPAMTASALVSALERKTESKEERNYKYWSFAHFFSQIFRSQFIAFVGNVFLAFPIAWLLIKGIDLLFHFNIASAKWRTLITNLDPIDSPSIAHAAIAGVFLFLSGIIAGSVANRDKHHSLYYRIEQHPILKKVFGKEKTKRFADWYKKKWAGVISNVWFGVFMGMTGSIGIFLGLNIDIRHITFASGNLALGIYGSELRAPTDMIIWGVVGIGVIGFVNFIVSFTLSLILAFRARKMKFYELILVGKAVWALFLLSPMQFFFPPRKEV</sequence>
<evidence type="ECO:0000256" key="4">
    <source>
        <dbReference type="ARBA" id="ARBA00023136"/>
    </source>
</evidence>
<dbReference type="InterPro" id="IPR011385">
    <property type="entry name" value="Site-sp_rcmbase"/>
</dbReference>
<feature type="transmembrane region" description="Helical" evidence="5">
    <location>
        <begin position="637"/>
        <end position="660"/>
    </location>
</feature>
<name>A0ABR7YAF6_9SPHI</name>
<dbReference type="Pfam" id="PF10136">
    <property type="entry name" value="SpecificRecomb"/>
    <property type="match status" value="1"/>
</dbReference>
<feature type="transmembrane region" description="Helical" evidence="5">
    <location>
        <begin position="342"/>
        <end position="364"/>
    </location>
</feature>
<keyword evidence="4 5" id="KW-0472">Membrane</keyword>
<proteinExistence type="predicted"/>
<dbReference type="InterPro" id="IPR023271">
    <property type="entry name" value="Aquaporin-like"/>
</dbReference>
<feature type="transmembrane region" description="Helical" evidence="5">
    <location>
        <begin position="440"/>
        <end position="458"/>
    </location>
</feature>
<keyword evidence="3 5" id="KW-1133">Transmembrane helix</keyword>
<reference evidence="6 7" key="1">
    <citation type="submission" date="2020-08" db="EMBL/GenBank/DDBJ databases">
        <title>Sphingobacterium sp. DN04309 isolated from aquaculture water.</title>
        <authorList>
            <person name="Zhang M."/>
        </authorList>
    </citation>
    <scope>NUCLEOTIDE SEQUENCE [LARGE SCALE GENOMIC DNA]</scope>
    <source>
        <strain evidence="6 7">DN04309</strain>
    </source>
</reference>
<comment type="subcellular location">
    <subcellularLocation>
        <location evidence="1">Membrane</location>
        <topology evidence="1">Multi-pass membrane protein</topology>
    </subcellularLocation>
</comment>
<dbReference type="Gene3D" id="1.20.1080.10">
    <property type="entry name" value="Glycerol uptake facilitator protein"/>
    <property type="match status" value="1"/>
</dbReference>
<keyword evidence="2 5" id="KW-0812">Transmembrane</keyword>
<comment type="caution">
    <text evidence="6">The sequence shown here is derived from an EMBL/GenBank/DDBJ whole genome shotgun (WGS) entry which is preliminary data.</text>
</comment>
<feature type="transmembrane region" description="Helical" evidence="5">
    <location>
        <begin position="370"/>
        <end position="392"/>
    </location>
</feature>
<dbReference type="Proteomes" id="UP000651271">
    <property type="component" value="Unassembled WGS sequence"/>
</dbReference>
<feature type="transmembrane region" description="Helical" evidence="5">
    <location>
        <begin position="602"/>
        <end position="630"/>
    </location>
</feature>
<keyword evidence="7" id="KW-1185">Reference proteome</keyword>
<evidence type="ECO:0000256" key="5">
    <source>
        <dbReference type="SAM" id="Phobius"/>
    </source>
</evidence>
<accession>A0ABR7YAF6</accession>
<evidence type="ECO:0000256" key="1">
    <source>
        <dbReference type="ARBA" id="ARBA00004141"/>
    </source>
</evidence>
<gene>
    <name evidence="6" type="ORF">H8B04_01600</name>
</gene>
<evidence type="ECO:0000256" key="2">
    <source>
        <dbReference type="ARBA" id="ARBA00022692"/>
    </source>
</evidence>
<evidence type="ECO:0000256" key="3">
    <source>
        <dbReference type="ARBA" id="ARBA00022989"/>
    </source>
</evidence>
<evidence type="ECO:0000313" key="7">
    <source>
        <dbReference type="Proteomes" id="UP000651271"/>
    </source>
</evidence>
<dbReference type="RefSeq" id="WP_190301243.1">
    <property type="nucleotide sequence ID" value="NZ_JACOIJ010000002.1"/>
</dbReference>
<evidence type="ECO:0000313" key="6">
    <source>
        <dbReference type="EMBL" id="MBD1428269.1"/>
    </source>
</evidence>